<evidence type="ECO:0000259" key="2">
    <source>
        <dbReference type="Pfam" id="PF13086"/>
    </source>
</evidence>
<dbReference type="Pfam" id="PF13087">
    <property type="entry name" value="AAA_12"/>
    <property type="match status" value="1"/>
</dbReference>
<dbReference type="InterPro" id="IPR027417">
    <property type="entry name" value="P-loop_NTPase"/>
</dbReference>
<dbReference type="Gene3D" id="3.40.50.300">
    <property type="entry name" value="P-loop containing nucleotide triphosphate hydrolases"/>
    <property type="match status" value="3"/>
</dbReference>
<dbReference type="InterPro" id="IPR041677">
    <property type="entry name" value="DNA2/NAM7_AAA_11"/>
</dbReference>
<dbReference type="PANTHER" id="PTHR10887:SF522">
    <property type="entry name" value="P-LOOP CONTAINING NUCLEOSIDE TRIPHOSPHATE HYDROLASES SUPERFAMILY PROTEIN"/>
    <property type="match status" value="1"/>
</dbReference>
<evidence type="ECO:0000256" key="1">
    <source>
        <dbReference type="SAM" id="MobiDB-lite"/>
    </source>
</evidence>
<feature type="compositionally biased region" description="Acidic residues" evidence="1">
    <location>
        <begin position="411"/>
        <end position="433"/>
    </location>
</feature>
<dbReference type="Proteomes" id="UP001408789">
    <property type="component" value="Unassembled WGS sequence"/>
</dbReference>
<evidence type="ECO:0000259" key="3">
    <source>
        <dbReference type="Pfam" id="PF13087"/>
    </source>
</evidence>
<dbReference type="PANTHER" id="PTHR10887">
    <property type="entry name" value="DNA2/NAM7 HELICASE FAMILY"/>
    <property type="match status" value="1"/>
</dbReference>
<comment type="caution">
    <text evidence="4">The sequence shown here is derived from an EMBL/GenBank/DDBJ whole genome shotgun (WGS) entry which is preliminary data.</text>
</comment>
<dbReference type="EMBL" id="JBCNJP010000019">
    <property type="protein sequence ID" value="KAK9062132.1"/>
    <property type="molecule type" value="Genomic_DNA"/>
</dbReference>
<evidence type="ECO:0000313" key="4">
    <source>
        <dbReference type="EMBL" id="KAK9062132.1"/>
    </source>
</evidence>
<dbReference type="GO" id="GO:0004386">
    <property type="term" value="F:helicase activity"/>
    <property type="evidence" value="ECO:0007669"/>
    <property type="project" value="InterPro"/>
</dbReference>
<dbReference type="Pfam" id="PF13086">
    <property type="entry name" value="AAA_11"/>
    <property type="match status" value="1"/>
</dbReference>
<organism evidence="4 5">
    <name type="scientific">Deinandra increscens subsp. villosa</name>
    <dbReference type="NCBI Taxonomy" id="3103831"/>
    <lineage>
        <taxon>Eukaryota</taxon>
        <taxon>Viridiplantae</taxon>
        <taxon>Streptophyta</taxon>
        <taxon>Embryophyta</taxon>
        <taxon>Tracheophyta</taxon>
        <taxon>Spermatophyta</taxon>
        <taxon>Magnoliopsida</taxon>
        <taxon>eudicotyledons</taxon>
        <taxon>Gunneridae</taxon>
        <taxon>Pentapetalae</taxon>
        <taxon>asterids</taxon>
        <taxon>campanulids</taxon>
        <taxon>Asterales</taxon>
        <taxon>Asteraceae</taxon>
        <taxon>Asteroideae</taxon>
        <taxon>Heliantheae alliance</taxon>
        <taxon>Madieae</taxon>
        <taxon>Madiinae</taxon>
        <taxon>Deinandra</taxon>
    </lineage>
</organism>
<sequence length="1087" mass="123038">MFTTTDHTDEKKPENKGSSLVAEVFSWTLRDVLNRNLYSGKVSEIPKTFSSVSEYTKSFIYPLFEETHADLLSKILGVNRSPTAEIYDVQPIKGFVKSLLYTVFLIKRPGSYVPAGGDLIALTDVRPKCVDDLKRPNKSFLLAIVHRMKLKGSLYELQVLSSKQISQAHTGDNNNDVKYFADNDVKHFAVYLTNLTTNIRISQALHSETGDKEELFKTLLRVDSFVEERCLECCVNDTRETLLVKIKEAVRCFQLDSSQEAAVLSCVASRYCHHKNTIKLIWGPPGTGKTKTISSLLFMLLRLKCRTLTCAPTNIAVLGVTKRVMSFVRDSSVYDTYGLGDIVLFGNGDRMKIDECEDLSDIFLNLRVKILSDCLAPLSGWKGSSEWMIHFLEDPEEQYRLYLKDKVITDEEKEDSNEEKDDGSIIDDNDDNLSNEKDESSKSHMKKALKAKNWKTIIVNTLKDETKDRNKTTSEDENEQSSDVDSDEKNCKQDLLTFEEFVVHGFEFLGKHLISCIESLYTHMPTSIVPVEVAKEMVEFVESLKRLSNSIKETVAMNSGLNNILHSFRPQSSKLRYLQQRLQVPEFKEDDEIRIFCLVNACLIFCTASSSIKLPTEKSAPLQFLVIDEAAQLKECESVIPLQLNGLRHVILVGDERQLPAMVQSKICEEAEFGRSLFERLVLLGHKKHLLNVQYRMHPSISQFPNTEFYDKSILDGANVKSKAHEKRFLEGNMYGSYSFINVTSAKEELDSSRSTKNVTEVAVVNEIVASLFKQASAREQKVSVVDGFQGSEEDVIIISTVRCNSKGSVGFLSNHQRTNVALTRARYCLWILGNESTLINSGTIWKQLVVNAKNRGCFYNASEDKNLAQAAMIALLELGQIDSVFTSDSLLFKEAKWQLKFSDTFSKTIARLADHEICKKVISLLVKLSGGWRKLEEAGNSKVNTEGTCTLLEQYKVTQDLYLIWAVDIVAQDSVCIQVLKFWDVLPATKFEELSRILTEKVYGNYTVNMMNRCKERRTEGDLVLPVTWPMNSDTDQSWSLANQLAALSLMNQSTSSSRASNEQRFGNRRPNRYGDSRSHGRGCRW</sequence>
<dbReference type="CDD" id="cd18808">
    <property type="entry name" value="SF1_C_Upf1"/>
    <property type="match status" value="1"/>
</dbReference>
<dbReference type="SUPFAM" id="SSF52540">
    <property type="entry name" value="P-loop containing nucleoside triphosphate hydrolases"/>
    <property type="match status" value="1"/>
</dbReference>
<dbReference type="InterPro" id="IPR041679">
    <property type="entry name" value="DNA2/NAM7-like_C"/>
</dbReference>
<feature type="region of interest" description="Disordered" evidence="1">
    <location>
        <begin position="411"/>
        <end position="447"/>
    </location>
</feature>
<accession>A0AAP0CXP8</accession>
<feature type="region of interest" description="Disordered" evidence="1">
    <location>
        <begin position="1054"/>
        <end position="1087"/>
    </location>
</feature>
<proteinExistence type="predicted"/>
<name>A0AAP0CXP8_9ASTR</name>
<keyword evidence="5" id="KW-1185">Reference proteome</keyword>
<feature type="region of interest" description="Disordered" evidence="1">
    <location>
        <begin position="466"/>
        <end position="489"/>
    </location>
</feature>
<feature type="compositionally biased region" description="Polar residues" evidence="1">
    <location>
        <begin position="1054"/>
        <end position="1066"/>
    </location>
</feature>
<dbReference type="InterPro" id="IPR045055">
    <property type="entry name" value="DNA2/NAM7-like"/>
</dbReference>
<gene>
    <name evidence="4" type="ORF">SSX86_019318</name>
</gene>
<feature type="compositionally biased region" description="Acidic residues" evidence="1">
    <location>
        <begin position="475"/>
        <end position="486"/>
    </location>
</feature>
<reference evidence="4 5" key="1">
    <citation type="submission" date="2024-04" db="EMBL/GenBank/DDBJ databases">
        <title>The reference genome of an endangered Asteraceae, Deinandra increscens subsp. villosa, native to the Central Coast of California.</title>
        <authorList>
            <person name="Guilliams M."/>
            <person name="Hasenstab-Lehman K."/>
            <person name="Meyer R."/>
            <person name="Mcevoy S."/>
        </authorList>
    </citation>
    <scope>NUCLEOTIDE SEQUENCE [LARGE SCALE GENOMIC DNA]</scope>
    <source>
        <tissue evidence="4">Leaf</tissue>
    </source>
</reference>
<dbReference type="InterPro" id="IPR047187">
    <property type="entry name" value="SF1_C_Upf1"/>
</dbReference>
<feature type="domain" description="DNA2/NAM7 helicase helicase" evidence="2">
    <location>
        <begin position="254"/>
        <end position="666"/>
    </location>
</feature>
<dbReference type="AlphaFoldDB" id="A0AAP0CXP8"/>
<feature type="domain" description="DNA2/NAM7 helicase-like C-terminal" evidence="3">
    <location>
        <begin position="674"/>
        <end position="785"/>
    </location>
</feature>
<evidence type="ECO:0000313" key="5">
    <source>
        <dbReference type="Proteomes" id="UP001408789"/>
    </source>
</evidence>
<evidence type="ECO:0008006" key="6">
    <source>
        <dbReference type="Google" id="ProtNLM"/>
    </source>
</evidence>
<protein>
    <recommendedName>
        <fullName evidence="6">P-loop containing nucleoside triphosphate hydrolase</fullName>
    </recommendedName>
</protein>